<keyword evidence="11 14" id="KW-0131">Cell cycle</keyword>
<dbReference type="GO" id="GO:0071555">
    <property type="term" value="P:cell wall organization"/>
    <property type="evidence" value="ECO:0007669"/>
    <property type="project" value="UniProtKB-KW"/>
</dbReference>
<evidence type="ECO:0000256" key="13">
    <source>
        <dbReference type="ARBA" id="ARBA00047833"/>
    </source>
</evidence>
<dbReference type="Proteomes" id="UP000178969">
    <property type="component" value="Unassembled WGS sequence"/>
</dbReference>
<evidence type="ECO:0000259" key="15">
    <source>
        <dbReference type="Pfam" id="PF01225"/>
    </source>
</evidence>
<dbReference type="GO" id="GO:0051301">
    <property type="term" value="P:cell division"/>
    <property type="evidence" value="ECO:0007669"/>
    <property type="project" value="UniProtKB-KW"/>
</dbReference>
<dbReference type="PANTHER" id="PTHR43445:SF3">
    <property type="entry name" value="UDP-N-ACETYLMURAMATE--L-ALANINE LIGASE"/>
    <property type="match status" value="1"/>
</dbReference>
<dbReference type="Pfam" id="PF02875">
    <property type="entry name" value="Mur_ligase_C"/>
    <property type="match status" value="1"/>
</dbReference>
<evidence type="ECO:0000256" key="5">
    <source>
        <dbReference type="ARBA" id="ARBA00022598"/>
    </source>
</evidence>
<keyword evidence="9 14" id="KW-0133">Cell shape</keyword>
<dbReference type="GO" id="GO:0009252">
    <property type="term" value="P:peptidoglycan biosynthetic process"/>
    <property type="evidence" value="ECO:0007669"/>
    <property type="project" value="UniProtKB-UniRule"/>
</dbReference>
<dbReference type="SUPFAM" id="SSF53244">
    <property type="entry name" value="MurD-like peptide ligases, peptide-binding domain"/>
    <property type="match status" value="1"/>
</dbReference>
<evidence type="ECO:0000256" key="2">
    <source>
        <dbReference type="ARBA" id="ARBA00004752"/>
    </source>
</evidence>
<dbReference type="InterPro" id="IPR004101">
    <property type="entry name" value="Mur_ligase_C"/>
</dbReference>
<comment type="function">
    <text evidence="14">Cell wall formation.</text>
</comment>
<dbReference type="InterPro" id="IPR036615">
    <property type="entry name" value="Mur_ligase_C_dom_sf"/>
</dbReference>
<dbReference type="GO" id="GO:0008763">
    <property type="term" value="F:UDP-N-acetylmuramate-L-alanine ligase activity"/>
    <property type="evidence" value="ECO:0007669"/>
    <property type="project" value="UniProtKB-UniRule"/>
</dbReference>
<keyword evidence="7 14" id="KW-0547">Nucleotide-binding</keyword>
<evidence type="ECO:0000259" key="16">
    <source>
        <dbReference type="Pfam" id="PF02875"/>
    </source>
</evidence>
<dbReference type="Pfam" id="PF08245">
    <property type="entry name" value="Mur_ligase_M"/>
    <property type="match status" value="1"/>
</dbReference>
<dbReference type="Gene3D" id="3.90.190.20">
    <property type="entry name" value="Mur ligase, C-terminal domain"/>
    <property type="match status" value="1"/>
</dbReference>
<name>A0A1F5C978_9BACT</name>
<dbReference type="Gene3D" id="3.40.50.720">
    <property type="entry name" value="NAD(P)-binding Rossmann-like Domain"/>
    <property type="match status" value="1"/>
</dbReference>
<feature type="domain" description="Mur ligase N-terminal catalytic" evidence="15">
    <location>
        <begin position="10"/>
        <end position="107"/>
    </location>
</feature>
<dbReference type="InterPro" id="IPR000713">
    <property type="entry name" value="Mur_ligase_N"/>
</dbReference>
<protein>
    <recommendedName>
        <fullName evidence="3 14">UDP-N-acetylmuramate--L-alanine ligase</fullName>
        <ecNumber evidence="3 14">6.3.2.8</ecNumber>
    </recommendedName>
    <alternativeName>
        <fullName evidence="14">UDP-N-acetylmuramoyl-L-alanine synthetase</fullName>
    </alternativeName>
</protein>
<feature type="domain" description="Mur ligase C-terminal" evidence="16">
    <location>
        <begin position="292"/>
        <end position="423"/>
    </location>
</feature>
<reference evidence="18 19" key="1">
    <citation type="journal article" date="2016" name="Nat. Commun.">
        <title>Thousands of microbial genomes shed light on interconnected biogeochemical processes in an aquifer system.</title>
        <authorList>
            <person name="Anantharaman K."/>
            <person name="Brown C.T."/>
            <person name="Hug L.A."/>
            <person name="Sharon I."/>
            <person name="Castelle C.J."/>
            <person name="Probst A.J."/>
            <person name="Thomas B.C."/>
            <person name="Singh A."/>
            <person name="Wilkins M.J."/>
            <person name="Karaoz U."/>
            <person name="Brodie E.L."/>
            <person name="Williams K.H."/>
            <person name="Hubbard S.S."/>
            <person name="Banfield J.F."/>
        </authorList>
    </citation>
    <scope>NUCLEOTIDE SEQUENCE [LARGE SCALE GENOMIC DNA]</scope>
</reference>
<evidence type="ECO:0000256" key="3">
    <source>
        <dbReference type="ARBA" id="ARBA00012211"/>
    </source>
</evidence>
<dbReference type="GO" id="GO:0005737">
    <property type="term" value="C:cytoplasm"/>
    <property type="evidence" value="ECO:0007669"/>
    <property type="project" value="UniProtKB-SubCell"/>
</dbReference>
<dbReference type="InterPro" id="IPR005758">
    <property type="entry name" value="UDP-N-AcMur_Ala_ligase_MurC"/>
</dbReference>
<sequence>MAKSIWQHKKIHMTGVKGVGMAALAEVLLANGFKVRGSDIKEKFMTDEVLERLGVKVGEFSRDGVIAADAVIRSNAYDANHPEIAAADKAGIPVFSYPQAAAELFNASFGIAVAGSHGKTTTTAMLAHILKSAGKNVTAVVGSKVINWQSGALCGDLKKPGALFVLEADEYKEAFLNYRPKGAIITNIDYDHPDYFSNLKDYQSAFGRFAALVSKDGFLIASGNDKILKEAVKKAKCRIRFAGKSDILKFNLQTIGKHNQFNASLARLAALELGISDGVIKEALETFKGTARRLELVGMAQGALVFDDYAHHPTEIKATLSALSERYPDKEIIAVFQPHTYSRTKALFDDFASAFSRAHTVILTDVYASAREHYNGGINLAIMTSKINLKGSQAVLINDKSKIPEYLLESLSDRAVVVTMGAGDIREVAEKTVQTAICAHTC</sequence>
<keyword evidence="4 14" id="KW-0963">Cytoplasm</keyword>
<organism evidence="18 19">
    <name type="scientific">Candidatus Azambacteria bacterium RIFCSPLOWO2_01_FULL_46_26</name>
    <dbReference type="NCBI Taxonomy" id="1797299"/>
    <lineage>
        <taxon>Bacteria</taxon>
        <taxon>Candidatus Azamiibacteriota</taxon>
    </lineage>
</organism>
<evidence type="ECO:0000256" key="1">
    <source>
        <dbReference type="ARBA" id="ARBA00004496"/>
    </source>
</evidence>
<comment type="caution">
    <text evidence="18">The sequence shown here is derived from an EMBL/GenBank/DDBJ whole genome shotgun (WGS) entry which is preliminary data.</text>
</comment>
<evidence type="ECO:0000313" key="19">
    <source>
        <dbReference type="Proteomes" id="UP000178969"/>
    </source>
</evidence>
<dbReference type="STRING" id="1797299.A3A25_03120"/>
<gene>
    <name evidence="14" type="primary">murC</name>
    <name evidence="18" type="ORF">A3A25_03120</name>
</gene>
<dbReference type="InterPro" id="IPR050061">
    <property type="entry name" value="MurCDEF_pg_biosynth"/>
</dbReference>
<dbReference type="EMBL" id="MEYT01000005">
    <property type="protein sequence ID" value="OGD39394.1"/>
    <property type="molecule type" value="Genomic_DNA"/>
</dbReference>
<dbReference type="Pfam" id="PF01225">
    <property type="entry name" value="Mur_ligase"/>
    <property type="match status" value="1"/>
</dbReference>
<feature type="binding site" evidence="14">
    <location>
        <begin position="115"/>
        <end position="121"/>
    </location>
    <ligand>
        <name>ATP</name>
        <dbReference type="ChEBI" id="CHEBI:30616"/>
    </ligand>
</feature>
<dbReference type="HAMAP" id="MF_00046">
    <property type="entry name" value="MurC"/>
    <property type="match status" value="1"/>
</dbReference>
<dbReference type="UniPathway" id="UPA00219"/>
<keyword evidence="6 14" id="KW-0132">Cell division</keyword>
<evidence type="ECO:0000256" key="12">
    <source>
        <dbReference type="ARBA" id="ARBA00023316"/>
    </source>
</evidence>
<dbReference type="GO" id="GO:0008360">
    <property type="term" value="P:regulation of cell shape"/>
    <property type="evidence" value="ECO:0007669"/>
    <property type="project" value="UniProtKB-KW"/>
</dbReference>
<comment type="pathway">
    <text evidence="2 14">Cell wall biogenesis; peptidoglycan biosynthesis.</text>
</comment>
<evidence type="ECO:0000256" key="6">
    <source>
        <dbReference type="ARBA" id="ARBA00022618"/>
    </source>
</evidence>
<feature type="domain" description="Mur ligase central" evidence="17">
    <location>
        <begin position="113"/>
        <end position="245"/>
    </location>
</feature>
<evidence type="ECO:0000256" key="9">
    <source>
        <dbReference type="ARBA" id="ARBA00022960"/>
    </source>
</evidence>
<keyword evidence="12 14" id="KW-0961">Cell wall biogenesis/degradation</keyword>
<dbReference type="PANTHER" id="PTHR43445">
    <property type="entry name" value="UDP-N-ACETYLMURAMATE--L-ALANINE LIGASE-RELATED"/>
    <property type="match status" value="1"/>
</dbReference>
<keyword evidence="5 14" id="KW-0436">Ligase</keyword>
<dbReference type="GO" id="GO:0005524">
    <property type="term" value="F:ATP binding"/>
    <property type="evidence" value="ECO:0007669"/>
    <property type="project" value="UniProtKB-UniRule"/>
</dbReference>
<evidence type="ECO:0000313" key="18">
    <source>
        <dbReference type="EMBL" id="OGD39394.1"/>
    </source>
</evidence>
<dbReference type="AlphaFoldDB" id="A0A1F5C978"/>
<evidence type="ECO:0000256" key="11">
    <source>
        <dbReference type="ARBA" id="ARBA00023306"/>
    </source>
</evidence>
<comment type="subcellular location">
    <subcellularLocation>
        <location evidence="1 14">Cytoplasm</location>
    </subcellularLocation>
</comment>
<accession>A0A1F5C978</accession>
<evidence type="ECO:0000256" key="7">
    <source>
        <dbReference type="ARBA" id="ARBA00022741"/>
    </source>
</evidence>
<keyword evidence="10 14" id="KW-0573">Peptidoglycan synthesis</keyword>
<evidence type="ECO:0000256" key="8">
    <source>
        <dbReference type="ARBA" id="ARBA00022840"/>
    </source>
</evidence>
<evidence type="ECO:0000256" key="10">
    <source>
        <dbReference type="ARBA" id="ARBA00022984"/>
    </source>
</evidence>
<keyword evidence="8 14" id="KW-0067">ATP-binding</keyword>
<dbReference type="InterPro" id="IPR036565">
    <property type="entry name" value="Mur-like_cat_sf"/>
</dbReference>
<evidence type="ECO:0000259" key="17">
    <source>
        <dbReference type="Pfam" id="PF08245"/>
    </source>
</evidence>
<comment type="catalytic activity">
    <reaction evidence="13 14">
        <text>UDP-N-acetyl-alpha-D-muramate + L-alanine + ATP = UDP-N-acetyl-alpha-D-muramoyl-L-alanine + ADP + phosphate + H(+)</text>
        <dbReference type="Rhea" id="RHEA:23372"/>
        <dbReference type="ChEBI" id="CHEBI:15378"/>
        <dbReference type="ChEBI" id="CHEBI:30616"/>
        <dbReference type="ChEBI" id="CHEBI:43474"/>
        <dbReference type="ChEBI" id="CHEBI:57972"/>
        <dbReference type="ChEBI" id="CHEBI:70757"/>
        <dbReference type="ChEBI" id="CHEBI:83898"/>
        <dbReference type="ChEBI" id="CHEBI:456216"/>
        <dbReference type="EC" id="6.3.2.8"/>
    </reaction>
</comment>
<dbReference type="SUPFAM" id="SSF51984">
    <property type="entry name" value="MurCD N-terminal domain"/>
    <property type="match status" value="1"/>
</dbReference>
<dbReference type="EC" id="6.3.2.8" evidence="3 14"/>
<proteinExistence type="inferred from homology"/>
<comment type="similarity">
    <text evidence="14">Belongs to the MurCDEF family.</text>
</comment>
<dbReference type="Gene3D" id="3.40.1190.10">
    <property type="entry name" value="Mur-like, catalytic domain"/>
    <property type="match status" value="1"/>
</dbReference>
<dbReference type="SUPFAM" id="SSF53623">
    <property type="entry name" value="MurD-like peptide ligases, catalytic domain"/>
    <property type="match status" value="1"/>
</dbReference>
<dbReference type="InterPro" id="IPR013221">
    <property type="entry name" value="Mur_ligase_cen"/>
</dbReference>
<evidence type="ECO:0000256" key="14">
    <source>
        <dbReference type="HAMAP-Rule" id="MF_00046"/>
    </source>
</evidence>
<evidence type="ECO:0000256" key="4">
    <source>
        <dbReference type="ARBA" id="ARBA00022490"/>
    </source>
</evidence>